<protein>
    <submittedName>
        <fullName evidence="1">Uncharacterized protein</fullName>
    </submittedName>
</protein>
<dbReference type="EMBL" id="UINC01001761">
    <property type="protein sequence ID" value="SUZ88252.1"/>
    <property type="molecule type" value="Genomic_DNA"/>
</dbReference>
<reference evidence="1" key="1">
    <citation type="submission" date="2018-05" db="EMBL/GenBank/DDBJ databases">
        <authorList>
            <person name="Lanie J.A."/>
            <person name="Ng W.-L."/>
            <person name="Kazmierczak K.M."/>
            <person name="Andrzejewski T.M."/>
            <person name="Davidsen T.M."/>
            <person name="Wayne K.J."/>
            <person name="Tettelin H."/>
            <person name="Glass J.I."/>
            <person name="Rusch D."/>
            <person name="Podicherti R."/>
            <person name="Tsui H.-C.T."/>
            <person name="Winkler M.E."/>
        </authorList>
    </citation>
    <scope>NUCLEOTIDE SEQUENCE</scope>
</reference>
<evidence type="ECO:0000313" key="1">
    <source>
        <dbReference type="EMBL" id="SUZ88252.1"/>
    </source>
</evidence>
<proteinExistence type="predicted"/>
<accession>A0A381R985</accession>
<name>A0A381R985_9ZZZZ</name>
<organism evidence="1">
    <name type="scientific">marine metagenome</name>
    <dbReference type="NCBI Taxonomy" id="408172"/>
    <lineage>
        <taxon>unclassified sequences</taxon>
        <taxon>metagenomes</taxon>
        <taxon>ecological metagenomes</taxon>
    </lineage>
</organism>
<dbReference type="AlphaFoldDB" id="A0A381R985"/>
<feature type="non-terminal residue" evidence="1">
    <location>
        <position position="1"/>
    </location>
</feature>
<sequence>NIVDFIRTLRGKNLHKFVCHMISLKFPIICLLFCCQTIAKDINITDLKVEVKKNGVFLKIRSNKSIPKSAVTGWYSDNGWFYVTIMNAFIDTNLVENIKYPAPVKKIIVHNLEESVQISLAVPIIETHEFLWYGNPRELLVSLRFPPESITPVFAEAKLNNKRNVNLESELNYSRMRNAALLIGSSLSIAGIVDSDGQDSIGWELPTGLGLLIVTYMYDRYIKFNK</sequence>
<gene>
    <name evidence="1" type="ORF">METZ01_LOCUS41106</name>
</gene>